<sequence>MLLLALERAPLERMIINAARQDNGRWLGHVMRLLAKDRVRDVVLVGDSRTSLPPTADADLQAWLSSGRSLCLRGLHISAALAGALAQASSLQSLTLDRVLGLSGPVVLPASLTTFTWVFDARPLASTAVAASLVSAPHLTHLTLDGGLCPDAVATALMALPALSSLRLHGLALCHAGRCWW</sequence>
<dbReference type="VEuPathDB" id="FungiDB:SDRG_15704"/>
<gene>
    <name evidence="1" type="ORF">SDRG_15704</name>
</gene>
<protein>
    <submittedName>
        <fullName evidence="1">Uncharacterized protein</fullName>
    </submittedName>
</protein>
<name>T0PM71_SAPDV</name>
<keyword evidence="2" id="KW-1185">Reference proteome</keyword>
<proteinExistence type="predicted"/>
<dbReference type="EMBL" id="JH767230">
    <property type="protein sequence ID" value="EQC26459.1"/>
    <property type="molecule type" value="Genomic_DNA"/>
</dbReference>
<dbReference type="InterPro" id="IPR032675">
    <property type="entry name" value="LRR_dom_sf"/>
</dbReference>
<organism evidence="1 2">
    <name type="scientific">Saprolegnia diclina (strain VS20)</name>
    <dbReference type="NCBI Taxonomy" id="1156394"/>
    <lineage>
        <taxon>Eukaryota</taxon>
        <taxon>Sar</taxon>
        <taxon>Stramenopiles</taxon>
        <taxon>Oomycota</taxon>
        <taxon>Saprolegniomycetes</taxon>
        <taxon>Saprolegniales</taxon>
        <taxon>Saprolegniaceae</taxon>
        <taxon>Saprolegnia</taxon>
    </lineage>
</organism>
<dbReference type="Gene3D" id="3.80.10.10">
    <property type="entry name" value="Ribonuclease Inhibitor"/>
    <property type="match status" value="1"/>
</dbReference>
<dbReference type="SUPFAM" id="SSF52047">
    <property type="entry name" value="RNI-like"/>
    <property type="match status" value="1"/>
</dbReference>
<reference evidence="1 2" key="1">
    <citation type="submission" date="2012-04" db="EMBL/GenBank/DDBJ databases">
        <title>The Genome Sequence of Saprolegnia declina VS20.</title>
        <authorList>
            <consortium name="The Broad Institute Genome Sequencing Platform"/>
            <person name="Russ C."/>
            <person name="Nusbaum C."/>
            <person name="Tyler B."/>
            <person name="van West P."/>
            <person name="Dieguez-Uribeondo J."/>
            <person name="de Bruijn I."/>
            <person name="Tripathy S."/>
            <person name="Jiang R."/>
            <person name="Young S.K."/>
            <person name="Zeng Q."/>
            <person name="Gargeya S."/>
            <person name="Fitzgerald M."/>
            <person name="Haas B."/>
            <person name="Abouelleil A."/>
            <person name="Alvarado L."/>
            <person name="Arachchi H.M."/>
            <person name="Berlin A."/>
            <person name="Chapman S.B."/>
            <person name="Goldberg J."/>
            <person name="Griggs A."/>
            <person name="Gujja S."/>
            <person name="Hansen M."/>
            <person name="Howarth C."/>
            <person name="Imamovic A."/>
            <person name="Larimer J."/>
            <person name="McCowen C."/>
            <person name="Montmayeur A."/>
            <person name="Murphy C."/>
            <person name="Neiman D."/>
            <person name="Pearson M."/>
            <person name="Priest M."/>
            <person name="Roberts A."/>
            <person name="Saif S."/>
            <person name="Shea T."/>
            <person name="Sisk P."/>
            <person name="Sykes S."/>
            <person name="Wortman J."/>
            <person name="Nusbaum C."/>
            <person name="Birren B."/>
        </authorList>
    </citation>
    <scope>NUCLEOTIDE SEQUENCE [LARGE SCALE GENOMIC DNA]</scope>
    <source>
        <strain evidence="1 2">VS20</strain>
    </source>
</reference>
<accession>T0PM71</accession>
<dbReference type="InParanoid" id="T0PM71"/>
<dbReference type="Proteomes" id="UP000030762">
    <property type="component" value="Unassembled WGS sequence"/>
</dbReference>
<dbReference type="RefSeq" id="XP_008620105.1">
    <property type="nucleotide sequence ID" value="XM_008621883.1"/>
</dbReference>
<dbReference type="AlphaFoldDB" id="T0PM71"/>
<evidence type="ECO:0000313" key="2">
    <source>
        <dbReference type="Proteomes" id="UP000030762"/>
    </source>
</evidence>
<evidence type="ECO:0000313" key="1">
    <source>
        <dbReference type="EMBL" id="EQC26459.1"/>
    </source>
</evidence>
<dbReference type="GeneID" id="19956431"/>